<dbReference type="Gene3D" id="1.10.530.10">
    <property type="match status" value="1"/>
</dbReference>
<dbReference type="EC" id="3.2.1.-" evidence="4"/>
<gene>
    <name evidence="4" type="ORF">AO382_0552</name>
</gene>
<feature type="region of interest" description="Disordered" evidence="2">
    <location>
        <begin position="477"/>
        <end position="554"/>
    </location>
</feature>
<feature type="region of interest" description="Disordered" evidence="2">
    <location>
        <begin position="36"/>
        <end position="56"/>
    </location>
</feature>
<feature type="domain" description="LysM" evidence="3">
    <location>
        <begin position="690"/>
        <end position="734"/>
    </location>
</feature>
<dbReference type="InterPro" id="IPR008258">
    <property type="entry name" value="Transglycosylase_SLT_dom_1"/>
</dbReference>
<dbReference type="CDD" id="cd00118">
    <property type="entry name" value="LysM"/>
    <property type="match status" value="6"/>
</dbReference>
<feature type="compositionally biased region" description="Low complexity" evidence="2">
    <location>
        <begin position="819"/>
        <end position="835"/>
    </location>
</feature>
<feature type="compositionally biased region" description="Polar residues" evidence="2">
    <location>
        <begin position="36"/>
        <end position="45"/>
    </location>
</feature>
<dbReference type="EMBL" id="LXHE01000002">
    <property type="protein sequence ID" value="OAV02186.1"/>
    <property type="molecule type" value="Genomic_DNA"/>
</dbReference>
<dbReference type="InterPro" id="IPR000189">
    <property type="entry name" value="Transglyc_AS"/>
</dbReference>
<dbReference type="GO" id="GO:0016020">
    <property type="term" value="C:membrane"/>
    <property type="evidence" value="ECO:0007669"/>
    <property type="project" value="InterPro"/>
</dbReference>
<evidence type="ECO:0000256" key="2">
    <source>
        <dbReference type="SAM" id="MobiDB-lite"/>
    </source>
</evidence>
<feature type="domain" description="LysM" evidence="3">
    <location>
        <begin position="550"/>
        <end position="594"/>
    </location>
</feature>
<dbReference type="SUPFAM" id="SSF54106">
    <property type="entry name" value="LysM domain"/>
    <property type="match status" value="6"/>
</dbReference>
<comment type="caution">
    <text evidence="4">The sequence shown here is derived from an EMBL/GenBank/DDBJ whole genome shotgun (WGS) entry which is preliminary data.</text>
</comment>
<feature type="domain" description="LysM" evidence="3">
    <location>
        <begin position="623"/>
        <end position="667"/>
    </location>
</feature>
<dbReference type="PANTHER" id="PTHR33734:SF22">
    <property type="entry name" value="MEMBRANE-BOUND LYTIC MUREIN TRANSGLYCOSYLASE D"/>
    <property type="match status" value="1"/>
</dbReference>
<keyword evidence="4" id="KW-0378">Hydrolase</keyword>
<dbReference type="PROSITE" id="PS51782">
    <property type="entry name" value="LYSM"/>
    <property type="match status" value="6"/>
</dbReference>
<feature type="region of interest" description="Disordered" evidence="2">
    <location>
        <begin position="668"/>
        <end position="692"/>
    </location>
</feature>
<feature type="compositionally biased region" description="Pro residues" evidence="2">
    <location>
        <begin position="500"/>
        <end position="512"/>
    </location>
</feature>
<feature type="domain" description="LysM" evidence="3">
    <location>
        <begin position="841"/>
        <end position="885"/>
    </location>
</feature>
<dbReference type="Pfam" id="PF01476">
    <property type="entry name" value="LysM"/>
    <property type="match status" value="6"/>
</dbReference>
<dbReference type="Pfam" id="PF01464">
    <property type="entry name" value="SLT"/>
    <property type="match status" value="1"/>
</dbReference>
<evidence type="ECO:0000259" key="3">
    <source>
        <dbReference type="PROSITE" id="PS51782"/>
    </source>
</evidence>
<sequence length="937" mass="99331">MKMTKHSKSPIPTQILKPLSLAISSCILVACSSTSTPSKPISQTPKPIPQAKPNQQIQISSGNTGTGVLDVEMLDALEALLQATDMSMVEGDELAIQRYGNLWDRIRRGYRMNEVTNARIEAQKSWFYTRQTYLDRLTARASRYLHHTVAEAERRGIPSELALLPIIESSYDPTVTSNAAAAGLWQFIPSTGRIYGLNQSATYDGRRDVIESTRAAYDFLTSLYNQFGSWELALAAYNAGPGRVSRAIKANQDQGLPTDYWSLKLPTETMNYVPRFLAVAQIVKSPNTYGVNLPAIANHSHFRTVPVNYGVSLSEVATVTGLSVSELRLLNPALLNLTVDEIGPNRIVIPDSLPNQIDNQLASLKGYGFGGDYIATAPAQSITYVVPKSGAAANTSSQQELIAANTLPTTIAQVTPNNTIVQEPALSKSEINLIAAEIQKTSPEVPAISPQDGNIQLNAVQTSQSVLDARGETKMLSFSDKPKTQAVTPPVQPVQTVAPSPAPEPAPQPQLPPVTASVPVAPPPPPPVSVAPPPTQPRPEPAPKPKPKPESYTVRAGDSLTSVAAAHGLTVGQLASYNNLANDAHILIGQRLWLVSGKVKSQPVSAQQTSSRQSTPAANTNLATHKVSAGESLTAIARRYNISLHALANENGLSVTDGVLIGQTLKLPSGARPASTTSTTSSSPSANKPESYTVRAGDSLTSVAAAHGLTVGQLASYNNLANDAHILIGQRLWLVSGKVKSQPVSAQQTSSRQSTPAANTNLATHKVSAGESLTAIARRYNISLHALANENGLSVTDGVLIGQTLKLPSGAQSENSAPSRSESTRTSSTRVSTNTTIGATENYTVKAGESLTILSNRFGVPISDLAAANGLASNANLRIGQTLKVPKLTTTYTVKAGDGLIALARRYGISTQELAKMNNLEPTADLRIGQVLTVPNK</sequence>
<dbReference type="GO" id="GO:0008933">
    <property type="term" value="F:peptidoglycan lytic transglycosylase activity"/>
    <property type="evidence" value="ECO:0007669"/>
    <property type="project" value="InterPro"/>
</dbReference>
<reference evidence="4 5" key="1">
    <citation type="journal article" date="2016" name="Genome Biol. Evol.">
        <title>Comparative Genomic Analyses of the Moraxella catarrhalis Serosensitive and Seroresistant Lineages Demonstrate Their Independent Evolution.</title>
        <authorList>
            <person name="Earl J.P."/>
            <person name="de Vries S.P."/>
            <person name="Ahmed A."/>
            <person name="Powell E."/>
            <person name="Schultz M.P."/>
            <person name="Hermans P.W."/>
            <person name="Hill D.J."/>
            <person name="Zhou Z."/>
            <person name="Constantinidou C.I."/>
            <person name="Hu F.Z."/>
            <person name="Bootsma H.J."/>
            <person name="Ehrlich G.D."/>
        </authorList>
    </citation>
    <scope>NUCLEOTIDE SEQUENCE [LARGE SCALE GENOMIC DNA]</scope>
    <source>
        <strain evidence="4 5">Z7574</strain>
    </source>
</reference>
<feature type="region of interest" description="Disordered" evidence="2">
    <location>
        <begin position="809"/>
        <end position="835"/>
    </location>
</feature>
<dbReference type="SMART" id="SM00257">
    <property type="entry name" value="LysM"/>
    <property type="match status" value="6"/>
</dbReference>
<dbReference type="Proteomes" id="UP000078446">
    <property type="component" value="Unassembled WGS sequence"/>
</dbReference>
<dbReference type="GO" id="GO:0000270">
    <property type="term" value="P:peptidoglycan metabolic process"/>
    <property type="evidence" value="ECO:0007669"/>
    <property type="project" value="InterPro"/>
</dbReference>
<organism evidence="4 5">
    <name type="scientific">Moraxella catarrhalis</name>
    <name type="common">Branhamella catarrhalis</name>
    <dbReference type="NCBI Taxonomy" id="480"/>
    <lineage>
        <taxon>Bacteria</taxon>
        <taxon>Pseudomonadati</taxon>
        <taxon>Pseudomonadota</taxon>
        <taxon>Gammaproteobacteria</taxon>
        <taxon>Moraxellales</taxon>
        <taxon>Moraxellaceae</taxon>
        <taxon>Moraxella</taxon>
    </lineage>
</organism>
<protein>
    <submittedName>
        <fullName evidence="4">Membrane-bound lytic murein transglycosylase D</fullName>
        <ecNumber evidence="4">3.2.1.-</ecNumber>
    </submittedName>
</protein>
<feature type="compositionally biased region" description="Low complexity" evidence="2">
    <location>
        <begin position="668"/>
        <end position="686"/>
    </location>
</feature>
<dbReference type="PANTHER" id="PTHR33734">
    <property type="entry name" value="LYSM DOMAIN-CONTAINING GPI-ANCHORED PROTEIN 2"/>
    <property type="match status" value="1"/>
</dbReference>
<feature type="domain" description="LysM" evidence="3">
    <location>
        <begin position="890"/>
        <end position="934"/>
    </location>
</feature>
<evidence type="ECO:0000256" key="1">
    <source>
        <dbReference type="ARBA" id="ARBA00007734"/>
    </source>
</evidence>
<dbReference type="InterPro" id="IPR023346">
    <property type="entry name" value="Lysozyme-like_dom_sf"/>
</dbReference>
<feature type="domain" description="LysM" evidence="3">
    <location>
        <begin position="763"/>
        <end position="807"/>
    </location>
</feature>
<accession>A0A7Z0V0M9</accession>
<dbReference type="Gene3D" id="3.10.350.10">
    <property type="entry name" value="LysM domain"/>
    <property type="match status" value="6"/>
</dbReference>
<feature type="compositionally biased region" description="Low complexity" evidence="2">
    <location>
        <begin position="484"/>
        <end position="499"/>
    </location>
</feature>
<proteinExistence type="inferred from homology"/>
<dbReference type="GO" id="GO:0016798">
    <property type="term" value="F:hydrolase activity, acting on glycosyl bonds"/>
    <property type="evidence" value="ECO:0007669"/>
    <property type="project" value="UniProtKB-KW"/>
</dbReference>
<dbReference type="PROSITE" id="PS00922">
    <property type="entry name" value="TRANSGLYCOSYLASE"/>
    <property type="match status" value="1"/>
</dbReference>
<dbReference type="InterPro" id="IPR018392">
    <property type="entry name" value="LysM"/>
</dbReference>
<dbReference type="SUPFAM" id="SSF53955">
    <property type="entry name" value="Lysozyme-like"/>
    <property type="match status" value="1"/>
</dbReference>
<evidence type="ECO:0000313" key="4">
    <source>
        <dbReference type="EMBL" id="OAV02186.1"/>
    </source>
</evidence>
<evidence type="ECO:0000313" key="5">
    <source>
        <dbReference type="Proteomes" id="UP000078446"/>
    </source>
</evidence>
<feature type="compositionally biased region" description="Pro residues" evidence="2">
    <location>
        <begin position="520"/>
        <end position="540"/>
    </location>
</feature>
<dbReference type="CDD" id="cd16894">
    <property type="entry name" value="MltD-like"/>
    <property type="match status" value="1"/>
</dbReference>
<name>A0A7Z0V0M9_MORCA</name>
<dbReference type="AlphaFoldDB" id="A0A7Z0V0M9"/>
<dbReference type="PROSITE" id="PS51257">
    <property type="entry name" value="PROKAR_LIPOPROTEIN"/>
    <property type="match status" value="1"/>
</dbReference>
<dbReference type="InterPro" id="IPR036779">
    <property type="entry name" value="LysM_dom_sf"/>
</dbReference>
<comment type="similarity">
    <text evidence="1">Belongs to the transglycosylase Slt family.</text>
</comment>
<keyword evidence="4" id="KW-0326">Glycosidase</keyword>